<dbReference type="Proteomes" id="UP001050691">
    <property type="component" value="Unassembled WGS sequence"/>
</dbReference>
<dbReference type="AlphaFoldDB" id="A0AAV5AA54"/>
<organism evidence="2 3">
    <name type="scientific">Clathrus columnatus</name>
    <dbReference type="NCBI Taxonomy" id="1419009"/>
    <lineage>
        <taxon>Eukaryota</taxon>
        <taxon>Fungi</taxon>
        <taxon>Dikarya</taxon>
        <taxon>Basidiomycota</taxon>
        <taxon>Agaricomycotina</taxon>
        <taxon>Agaricomycetes</taxon>
        <taxon>Phallomycetidae</taxon>
        <taxon>Phallales</taxon>
        <taxon>Clathraceae</taxon>
        <taxon>Clathrus</taxon>
    </lineage>
</organism>
<evidence type="ECO:0000313" key="2">
    <source>
        <dbReference type="EMBL" id="GJJ09881.1"/>
    </source>
</evidence>
<feature type="region of interest" description="Disordered" evidence="1">
    <location>
        <begin position="256"/>
        <end position="345"/>
    </location>
</feature>
<protein>
    <submittedName>
        <fullName evidence="2">Uncharacterized protein</fullName>
    </submittedName>
</protein>
<evidence type="ECO:0000256" key="1">
    <source>
        <dbReference type="SAM" id="MobiDB-lite"/>
    </source>
</evidence>
<sequence length="556" mass="62108">MQSGGDYKTPPQSGQHVPDDIDNTPPNHGTACIAEYQITTAVDDIKENVKEDVLNTVECETETMLQAMLRIIAKKTDDSVENQKWAEAALEQCLEAARMFLNQSNPYTIQLRSAIKAYIDEPGRYQGTVQVLNAIICHFRSKSNQETLPTELQVQEEELAAIFKVNDPKVIQPNPPRLRNSRKPDIIQLDWRTARMLNGDIHLYETFKDTVDCVNIKYKYDPKEQIEDDQNLRWDDVLMTFELKKNESLRNRDIPAEYQSERLTHENTKNMLRPPRSGLDVDLSSAPSLGKSTPMKPRRKSSMKFKSPARTSQFEGCPPPAWNTRSSTTTESSSPAPKSSTTGSALTTAPLFIAETELSSKTPSSEPRKRGLDQVVSEQSDSRKARKPSKLLHPAVQSAIYAAERLSTGAWIKSAVGVVLLDSELYVVMHDRQSPLAARGFDFITNLPHFVVLTLIFQRLASCHWDSIAFPPTPEIQFALEGHSGTIRIKNRSFQFKTGEVSTLYVLNGRGTTGVPVIETSGLKTETEAPAFPKNVMARNRSSTGEHDHPENPGTG</sequence>
<feature type="region of interest" description="Disordered" evidence="1">
    <location>
        <begin position="534"/>
        <end position="556"/>
    </location>
</feature>
<name>A0AAV5AA54_9AGAM</name>
<keyword evidence="3" id="KW-1185">Reference proteome</keyword>
<feature type="compositionally biased region" description="Low complexity" evidence="1">
    <location>
        <begin position="324"/>
        <end position="344"/>
    </location>
</feature>
<feature type="region of interest" description="Disordered" evidence="1">
    <location>
        <begin position="1"/>
        <end position="29"/>
    </location>
</feature>
<evidence type="ECO:0000313" key="3">
    <source>
        <dbReference type="Proteomes" id="UP001050691"/>
    </source>
</evidence>
<proteinExistence type="predicted"/>
<feature type="region of interest" description="Disordered" evidence="1">
    <location>
        <begin position="357"/>
        <end position="390"/>
    </location>
</feature>
<gene>
    <name evidence="2" type="ORF">Clacol_004105</name>
</gene>
<reference evidence="2" key="1">
    <citation type="submission" date="2021-10" db="EMBL/GenBank/DDBJ databases">
        <title>De novo Genome Assembly of Clathrus columnatus (Basidiomycota, Fungi) Using Illumina and Nanopore Sequence Data.</title>
        <authorList>
            <person name="Ogiso-Tanaka E."/>
            <person name="Itagaki H."/>
            <person name="Hosoya T."/>
            <person name="Hosaka K."/>
        </authorList>
    </citation>
    <scope>NUCLEOTIDE SEQUENCE</scope>
    <source>
        <strain evidence="2">MO-923</strain>
    </source>
</reference>
<accession>A0AAV5AA54</accession>
<feature type="compositionally biased region" description="Basic and acidic residues" evidence="1">
    <location>
        <begin position="256"/>
        <end position="268"/>
    </location>
</feature>
<feature type="compositionally biased region" description="Basic and acidic residues" evidence="1">
    <location>
        <begin position="544"/>
        <end position="556"/>
    </location>
</feature>
<comment type="caution">
    <text evidence="2">The sequence shown here is derived from an EMBL/GenBank/DDBJ whole genome shotgun (WGS) entry which is preliminary data.</text>
</comment>
<dbReference type="EMBL" id="BPWL01000004">
    <property type="protein sequence ID" value="GJJ09881.1"/>
    <property type="molecule type" value="Genomic_DNA"/>
</dbReference>